<dbReference type="Proteomes" id="UP000327157">
    <property type="component" value="Chromosome 11"/>
</dbReference>
<reference evidence="1 2" key="1">
    <citation type="submission" date="2019-09" db="EMBL/GenBank/DDBJ databases">
        <authorList>
            <person name="Ou C."/>
        </authorList>
    </citation>
    <scope>NUCLEOTIDE SEQUENCE [LARGE SCALE GENOMIC DNA]</scope>
    <source>
        <strain evidence="1">S2</strain>
        <tissue evidence="1">Leaf</tissue>
    </source>
</reference>
<comment type="caution">
    <text evidence="1">The sequence shown here is derived from an EMBL/GenBank/DDBJ whole genome shotgun (WGS) entry which is preliminary data.</text>
</comment>
<evidence type="ECO:0000313" key="1">
    <source>
        <dbReference type="EMBL" id="KAB2606590.1"/>
    </source>
</evidence>
<reference evidence="1 2" key="3">
    <citation type="submission" date="2019-11" db="EMBL/GenBank/DDBJ databases">
        <title>A de novo genome assembly of a pear dwarfing rootstock.</title>
        <authorList>
            <person name="Wang F."/>
            <person name="Wang J."/>
            <person name="Li S."/>
            <person name="Zhang Y."/>
            <person name="Fang M."/>
            <person name="Ma L."/>
            <person name="Zhao Y."/>
            <person name="Jiang S."/>
        </authorList>
    </citation>
    <scope>NUCLEOTIDE SEQUENCE [LARGE SCALE GENOMIC DNA]</scope>
    <source>
        <strain evidence="1">S2</strain>
        <tissue evidence="1">Leaf</tissue>
    </source>
</reference>
<sequence>MIFNELPWILKWDYGFPDVFKARKMLPDRQCTERLKSLIESSPSCSTKDLKQKVLKILELDDLDDEEMRSKDMSSQHNIDEDYVNDNKDDCYGIYPHIRPKK</sequence>
<dbReference type="EMBL" id="SMOL01000559">
    <property type="protein sequence ID" value="KAB2606590.1"/>
    <property type="molecule type" value="Genomic_DNA"/>
</dbReference>
<proteinExistence type="predicted"/>
<gene>
    <name evidence="1" type="ORF">D8674_006307</name>
</gene>
<dbReference type="AlphaFoldDB" id="A0A5N5FYW0"/>
<reference evidence="2" key="2">
    <citation type="submission" date="2019-10" db="EMBL/GenBank/DDBJ databases">
        <title>A de novo genome assembly of a pear dwarfing rootstock.</title>
        <authorList>
            <person name="Wang F."/>
            <person name="Wang J."/>
            <person name="Li S."/>
            <person name="Zhang Y."/>
            <person name="Fang M."/>
            <person name="Ma L."/>
            <person name="Zhao Y."/>
            <person name="Jiang S."/>
        </authorList>
    </citation>
    <scope>NUCLEOTIDE SEQUENCE [LARGE SCALE GENOMIC DNA]</scope>
</reference>
<accession>A0A5N5FYW0</accession>
<organism evidence="1 2">
    <name type="scientific">Pyrus ussuriensis x Pyrus communis</name>
    <dbReference type="NCBI Taxonomy" id="2448454"/>
    <lineage>
        <taxon>Eukaryota</taxon>
        <taxon>Viridiplantae</taxon>
        <taxon>Streptophyta</taxon>
        <taxon>Embryophyta</taxon>
        <taxon>Tracheophyta</taxon>
        <taxon>Spermatophyta</taxon>
        <taxon>Magnoliopsida</taxon>
        <taxon>eudicotyledons</taxon>
        <taxon>Gunneridae</taxon>
        <taxon>Pentapetalae</taxon>
        <taxon>rosids</taxon>
        <taxon>fabids</taxon>
        <taxon>Rosales</taxon>
        <taxon>Rosaceae</taxon>
        <taxon>Amygdaloideae</taxon>
        <taxon>Maleae</taxon>
        <taxon>Pyrus</taxon>
    </lineage>
</organism>
<keyword evidence="2" id="KW-1185">Reference proteome</keyword>
<name>A0A5N5FYW0_9ROSA</name>
<evidence type="ECO:0000313" key="2">
    <source>
        <dbReference type="Proteomes" id="UP000327157"/>
    </source>
</evidence>
<protein>
    <submittedName>
        <fullName evidence="1">S ribonuclease</fullName>
    </submittedName>
</protein>